<evidence type="ECO:0000256" key="2">
    <source>
        <dbReference type="ARBA" id="ARBA00023015"/>
    </source>
</evidence>
<dbReference type="Gene3D" id="1.10.1740.10">
    <property type="match status" value="1"/>
</dbReference>
<keyword evidence="3 6" id="KW-0731">Sigma factor</keyword>
<dbReference type="InterPro" id="IPR013325">
    <property type="entry name" value="RNA_pol_sigma_r2"/>
</dbReference>
<proteinExistence type="inferred from homology"/>
<dbReference type="GO" id="GO:0003677">
    <property type="term" value="F:DNA binding"/>
    <property type="evidence" value="ECO:0007669"/>
    <property type="project" value="UniProtKB-KW"/>
</dbReference>
<dbReference type="PROSITE" id="PS01063">
    <property type="entry name" value="SIGMA70_ECF"/>
    <property type="match status" value="1"/>
</dbReference>
<reference evidence="9 10" key="1">
    <citation type="journal article" date="2017" name="ISME J.">
        <title>Energy and carbon metabolisms in a deep terrestrial subsurface fluid microbial community.</title>
        <authorList>
            <person name="Momper L."/>
            <person name="Jungbluth S.P."/>
            <person name="Lee M.D."/>
            <person name="Amend J.P."/>
        </authorList>
    </citation>
    <scope>NUCLEOTIDE SEQUENCE [LARGE SCALE GENOMIC DNA]</scope>
    <source>
        <strain evidence="9">SURF_26</strain>
    </source>
</reference>
<dbReference type="InterPro" id="IPR036388">
    <property type="entry name" value="WH-like_DNA-bd_sf"/>
</dbReference>
<sequence length="205" mass="23851">MGLLKDEAKLIKECQKGSVDSFDVLVKRYKERVYSLAYQMIGDHSSADDVTQEVFIRAFRGLPKFQGKCSFFTWLYRITINCSYRYLRKNMTFLKKVANDIDPAVYMDDQVKTRFSSNSPYKNLEMKETMDHLSRSIDKLPLKHKTALIMFEFQGLSIQDISDIMKTSPGTVKSRLHHARLKIRASMEDSLNSDKTKPYLKVHTK</sequence>
<organism evidence="9 10">
    <name type="scientific">Candidatus Auribacter fodinae</name>
    <dbReference type="NCBI Taxonomy" id="2093366"/>
    <lineage>
        <taxon>Bacteria</taxon>
        <taxon>Pseudomonadati</taxon>
        <taxon>Candidatus Auribacterota</taxon>
        <taxon>Candidatus Auribacteria</taxon>
        <taxon>Candidatus Auribacterales</taxon>
        <taxon>Candidatus Auribacteraceae</taxon>
        <taxon>Candidatus Auribacter</taxon>
    </lineage>
</organism>
<comment type="caution">
    <text evidence="9">The sequence shown here is derived from an EMBL/GenBank/DDBJ whole genome shotgun (WGS) entry which is preliminary data.</text>
</comment>
<dbReference type="PANTHER" id="PTHR43133:SF51">
    <property type="entry name" value="RNA POLYMERASE SIGMA FACTOR"/>
    <property type="match status" value="1"/>
</dbReference>
<dbReference type="Gene3D" id="1.10.10.10">
    <property type="entry name" value="Winged helix-like DNA-binding domain superfamily/Winged helix DNA-binding domain"/>
    <property type="match status" value="1"/>
</dbReference>
<dbReference type="InterPro" id="IPR013249">
    <property type="entry name" value="RNA_pol_sigma70_r4_t2"/>
</dbReference>
<dbReference type="AlphaFoldDB" id="A0A3A4RDQ7"/>
<keyword evidence="2 6" id="KW-0805">Transcription regulation</keyword>
<dbReference type="SUPFAM" id="SSF88659">
    <property type="entry name" value="Sigma3 and sigma4 domains of RNA polymerase sigma factors"/>
    <property type="match status" value="1"/>
</dbReference>
<keyword evidence="4 6" id="KW-0238">DNA-binding</keyword>
<name>A0A3A4RDQ7_9BACT</name>
<gene>
    <name evidence="9" type="ORF">C4541_03240</name>
</gene>
<evidence type="ECO:0000256" key="4">
    <source>
        <dbReference type="ARBA" id="ARBA00023125"/>
    </source>
</evidence>
<dbReference type="EMBL" id="QZJZ01000021">
    <property type="protein sequence ID" value="RJP60847.1"/>
    <property type="molecule type" value="Genomic_DNA"/>
</dbReference>
<evidence type="ECO:0000259" key="8">
    <source>
        <dbReference type="Pfam" id="PF08281"/>
    </source>
</evidence>
<dbReference type="InterPro" id="IPR000838">
    <property type="entry name" value="RNA_pol_sigma70_ECF_CS"/>
</dbReference>
<dbReference type="InterPro" id="IPR013324">
    <property type="entry name" value="RNA_pol_sigma_r3/r4-like"/>
</dbReference>
<evidence type="ECO:0000313" key="10">
    <source>
        <dbReference type="Proteomes" id="UP000266426"/>
    </source>
</evidence>
<dbReference type="CDD" id="cd06171">
    <property type="entry name" value="Sigma70_r4"/>
    <property type="match status" value="1"/>
</dbReference>
<evidence type="ECO:0000256" key="1">
    <source>
        <dbReference type="ARBA" id="ARBA00010641"/>
    </source>
</evidence>
<dbReference type="InterPro" id="IPR039425">
    <property type="entry name" value="RNA_pol_sigma-70-like"/>
</dbReference>
<feature type="domain" description="RNA polymerase sigma-70 region 2" evidence="7">
    <location>
        <begin position="25"/>
        <end position="90"/>
    </location>
</feature>
<dbReference type="Pfam" id="PF04542">
    <property type="entry name" value="Sigma70_r2"/>
    <property type="match status" value="1"/>
</dbReference>
<dbReference type="GO" id="GO:0016987">
    <property type="term" value="F:sigma factor activity"/>
    <property type="evidence" value="ECO:0007669"/>
    <property type="project" value="UniProtKB-KW"/>
</dbReference>
<dbReference type="Proteomes" id="UP000266426">
    <property type="component" value="Unassembled WGS sequence"/>
</dbReference>
<feature type="domain" description="RNA polymerase sigma factor 70 region 4 type 2" evidence="8">
    <location>
        <begin position="134"/>
        <end position="183"/>
    </location>
</feature>
<dbReference type="SUPFAM" id="SSF88946">
    <property type="entry name" value="Sigma2 domain of RNA polymerase sigma factors"/>
    <property type="match status" value="1"/>
</dbReference>
<dbReference type="Pfam" id="PF08281">
    <property type="entry name" value="Sigma70_r4_2"/>
    <property type="match status" value="1"/>
</dbReference>
<dbReference type="GO" id="GO:0006352">
    <property type="term" value="P:DNA-templated transcription initiation"/>
    <property type="evidence" value="ECO:0007669"/>
    <property type="project" value="InterPro"/>
</dbReference>
<evidence type="ECO:0000259" key="7">
    <source>
        <dbReference type="Pfam" id="PF04542"/>
    </source>
</evidence>
<dbReference type="PANTHER" id="PTHR43133">
    <property type="entry name" value="RNA POLYMERASE ECF-TYPE SIGMA FACTO"/>
    <property type="match status" value="1"/>
</dbReference>
<comment type="similarity">
    <text evidence="1 6">Belongs to the sigma-70 factor family. ECF subfamily.</text>
</comment>
<keyword evidence="5 6" id="KW-0804">Transcription</keyword>
<dbReference type="NCBIfam" id="TIGR02937">
    <property type="entry name" value="sigma70-ECF"/>
    <property type="match status" value="1"/>
</dbReference>
<evidence type="ECO:0000256" key="6">
    <source>
        <dbReference type="RuleBase" id="RU000716"/>
    </source>
</evidence>
<protein>
    <recommendedName>
        <fullName evidence="6">RNA polymerase sigma factor</fullName>
    </recommendedName>
</protein>
<evidence type="ECO:0000256" key="3">
    <source>
        <dbReference type="ARBA" id="ARBA00023082"/>
    </source>
</evidence>
<dbReference type="InterPro" id="IPR007627">
    <property type="entry name" value="RNA_pol_sigma70_r2"/>
</dbReference>
<evidence type="ECO:0000256" key="5">
    <source>
        <dbReference type="ARBA" id="ARBA00023163"/>
    </source>
</evidence>
<dbReference type="InterPro" id="IPR014284">
    <property type="entry name" value="RNA_pol_sigma-70_dom"/>
</dbReference>
<evidence type="ECO:0000313" key="9">
    <source>
        <dbReference type="EMBL" id="RJP60847.1"/>
    </source>
</evidence>
<accession>A0A3A4RDQ7</accession>